<feature type="non-terminal residue" evidence="2">
    <location>
        <position position="1"/>
    </location>
</feature>
<protein>
    <submittedName>
        <fullName evidence="2">Uncharacterized protein</fullName>
    </submittedName>
</protein>
<accession>A0AAV5SGN3</accession>
<keyword evidence="1" id="KW-0812">Transmembrane</keyword>
<keyword evidence="3" id="KW-1185">Reference proteome</keyword>
<dbReference type="AlphaFoldDB" id="A0AAV5SGN3"/>
<keyword evidence="1" id="KW-1133">Transmembrane helix</keyword>
<sequence length="85" mass="8995">GHSCIRFSTSGIPLEYCTLIVGRVRCITLILAIHLSISPLLFSALSSFFIGTISGSACFWRASLTVVLICMSTMTGSLCFVAGSS</sequence>
<dbReference type="EMBL" id="BTSX01000001">
    <property type="protein sequence ID" value="GMS82025.1"/>
    <property type="molecule type" value="Genomic_DNA"/>
</dbReference>
<evidence type="ECO:0000313" key="2">
    <source>
        <dbReference type="EMBL" id="GMS82025.1"/>
    </source>
</evidence>
<dbReference type="Proteomes" id="UP001432027">
    <property type="component" value="Unassembled WGS sequence"/>
</dbReference>
<name>A0AAV5SGN3_9BILA</name>
<evidence type="ECO:0000256" key="1">
    <source>
        <dbReference type="SAM" id="Phobius"/>
    </source>
</evidence>
<feature type="transmembrane region" description="Helical" evidence="1">
    <location>
        <begin position="29"/>
        <end position="53"/>
    </location>
</feature>
<feature type="transmembrane region" description="Helical" evidence="1">
    <location>
        <begin position="59"/>
        <end position="83"/>
    </location>
</feature>
<organism evidence="2 3">
    <name type="scientific">Pristionchus entomophagus</name>
    <dbReference type="NCBI Taxonomy" id="358040"/>
    <lineage>
        <taxon>Eukaryota</taxon>
        <taxon>Metazoa</taxon>
        <taxon>Ecdysozoa</taxon>
        <taxon>Nematoda</taxon>
        <taxon>Chromadorea</taxon>
        <taxon>Rhabditida</taxon>
        <taxon>Rhabditina</taxon>
        <taxon>Diplogasteromorpha</taxon>
        <taxon>Diplogasteroidea</taxon>
        <taxon>Neodiplogasteridae</taxon>
        <taxon>Pristionchus</taxon>
    </lineage>
</organism>
<keyword evidence="1" id="KW-0472">Membrane</keyword>
<evidence type="ECO:0000313" key="3">
    <source>
        <dbReference type="Proteomes" id="UP001432027"/>
    </source>
</evidence>
<proteinExistence type="predicted"/>
<comment type="caution">
    <text evidence="2">The sequence shown here is derived from an EMBL/GenBank/DDBJ whole genome shotgun (WGS) entry which is preliminary data.</text>
</comment>
<reference evidence="2" key="1">
    <citation type="submission" date="2023-10" db="EMBL/GenBank/DDBJ databases">
        <title>Genome assembly of Pristionchus species.</title>
        <authorList>
            <person name="Yoshida K."/>
            <person name="Sommer R.J."/>
        </authorList>
    </citation>
    <scope>NUCLEOTIDE SEQUENCE</scope>
    <source>
        <strain evidence="2">RS0144</strain>
    </source>
</reference>
<gene>
    <name evidence="2" type="ORF">PENTCL1PPCAC_4200</name>
</gene>
<feature type="non-terminal residue" evidence="2">
    <location>
        <position position="85"/>
    </location>
</feature>